<dbReference type="VEuPathDB" id="FungiDB:LEMA_P119130.1"/>
<evidence type="ECO:0000313" key="1">
    <source>
        <dbReference type="EMBL" id="CBX90026.1"/>
    </source>
</evidence>
<dbReference type="PHI-base" id="PHI:2919"/>
<dbReference type="EMBL" id="FP929124">
    <property type="protein sequence ID" value="CBX90026.1"/>
    <property type="molecule type" value="Genomic_DNA"/>
</dbReference>
<dbReference type="HOGENOM" id="CLU_2223733_0_0_1"/>
<reference evidence="2" key="1">
    <citation type="journal article" date="2011" name="Nat. Commun.">
        <title>Effector diversification within compartments of the Leptosphaeria maculans genome affected by Repeat-Induced Point mutations.</title>
        <authorList>
            <person name="Rouxel T."/>
            <person name="Grandaubert J."/>
            <person name="Hane J.K."/>
            <person name="Hoede C."/>
            <person name="van de Wouw A.P."/>
            <person name="Couloux A."/>
            <person name="Dominguez V."/>
            <person name="Anthouard V."/>
            <person name="Bally P."/>
            <person name="Bourras S."/>
            <person name="Cozijnsen A.J."/>
            <person name="Ciuffetti L.M."/>
            <person name="Degrave A."/>
            <person name="Dilmaghani A."/>
            <person name="Duret L."/>
            <person name="Fudal I."/>
            <person name="Goodwin S.B."/>
            <person name="Gout L."/>
            <person name="Glaser N."/>
            <person name="Linglin J."/>
            <person name="Kema G.H.J."/>
            <person name="Lapalu N."/>
            <person name="Lawrence C.B."/>
            <person name="May K."/>
            <person name="Meyer M."/>
            <person name="Ollivier B."/>
            <person name="Poulain J."/>
            <person name="Schoch C.L."/>
            <person name="Simon A."/>
            <person name="Spatafora J.W."/>
            <person name="Stachowiak A."/>
            <person name="Turgeon B.G."/>
            <person name="Tyler B.M."/>
            <person name="Vincent D."/>
            <person name="Weissenbach J."/>
            <person name="Amselem J."/>
            <person name="Quesneville H."/>
            <person name="Oliver R.P."/>
            <person name="Wincker P."/>
            <person name="Balesdent M.-H."/>
            <person name="Howlett B.J."/>
        </authorList>
    </citation>
    <scope>NUCLEOTIDE SEQUENCE [LARGE SCALE GENOMIC DNA]</scope>
    <source>
        <strain evidence="2">JN3 / isolate v23.1.3 / race Av1-4-5-6-7-8</strain>
    </source>
</reference>
<gene>
    <name evidence="1" type="ORF">LEMA_P119130.1</name>
</gene>
<name>E4ZT84_LEPMJ</name>
<dbReference type="InParanoid" id="E4ZT84"/>
<dbReference type="Proteomes" id="UP000002668">
    <property type="component" value="Genome"/>
</dbReference>
<organism evidence="2">
    <name type="scientific">Leptosphaeria maculans (strain JN3 / isolate v23.1.3 / race Av1-4-5-6-7-8)</name>
    <name type="common">Blackleg fungus</name>
    <name type="synonym">Phoma lingam</name>
    <dbReference type="NCBI Taxonomy" id="985895"/>
    <lineage>
        <taxon>Eukaryota</taxon>
        <taxon>Fungi</taxon>
        <taxon>Dikarya</taxon>
        <taxon>Ascomycota</taxon>
        <taxon>Pezizomycotina</taxon>
        <taxon>Dothideomycetes</taxon>
        <taxon>Pleosporomycetidae</taxon>
        <taxon>Pleosporales</taxon>
        <taxon>Pleosporineae</taxon>
        <taxon>Leptosphaeriaceae</taxon>
        <taxon>Plenodomus</taxon>
        <taxon>Plenodomus lingam/Leptosphaeria maculans species complex</taxon>
    </lineage>
</organism>
<keyword evidence="2" id="KW-1185">Reference proteome</keyword>
<accession>E4ZT84</accession>
<sequence length="106" mass="10749">MLAAVCAFPGVVLLPGVCREVSEEALLDERAIAIVGALAPMLGLADRPLDKVAADFKSGSLPLLSIRWALIPESLGRFASSASASCRASLSSASTSSCASPPSAAY</sequence>
<dbReference type="AlphaFoldDB" id="E4ZT84"/>
<proteinExistence type="predicted"/>
<protein>
    <submittedName>
        <fullName evidence="1">Predicted protein</fullName>
    </submittedName>
</protein>
<evidence type="ECO:0000313" key="2">
    <source>
        <dbReference type="Proteomes" id="UP000002668"/>
    </source>
</evidence>